<organism evidence="9 10">
    <name type="scientific">Litorilinea aerophila</name>
    <dbReference type="NCBI Taxonomy" id="1204385"/>
    <lineage>
        <taxon>Bacteria</taxon>
        <taxon>Bacillati</taxon>
        <taxon>Chloroflexota</taxon>
        <taxon>Caldilineae</taxon>
        <taxon>Caldilineales</taxon>
        <taxon>Caldilineaceae</taxon>
        <taxon>Litorilinea</taxon>
    </lineage>
</organism>
<dbReference type="RefSeq" id="WP_141612213.1">
    <property type="nucleotide sequence ID" value="NZ_VIGC02000040.1"/>
</dbReference>
<dbReference type="OrthoDB" id="9776213at2"/>
<dbReference type="Gene3D" id="1.10.3720.10">
    <property type="entry name" value="MetI-like"/>
    <property type="match status" value="1"/>
</dbReference>
<keyword evidence="3" id="KW-1003">Cell membrane</keyword>
<feature type="transmembrane region" description="Helical" evidence="7">
    <location>
        <begin position="24"/>
        <end position="46"/>
    </location>
</feature>
<dbReference type="GO" id="GO:0055085">
    <property type="term" value="P:transmembrane transport"/>
    <property type="evidence" value="ECO:0007669"/>
    <property type="project" value="InterPro"/>
</dbReference>
<dbReference type="Pfam" id="PF12911">
    <property type="entry name" value="OppC_N"/>
    <property type="match status" value="1"/>
</dbReference>
<dbReference type="Proteomes" id="UP000317371">
    <property type="component" value="Unassembled WGS sequence"/>
</dbReference>
<feature type="transmembrane region" description="Helical" evidence="7">
    <location>
        <begin position="206"/>
        <end position="231"/>
    </location>
</feature>
<comment type="caution">
    <text evidence="9">The sequence shown here is derived from an EMBL/GenBank/DDBJ whole genome shotgun (WGS) entry which is preliminary data.</text>
</comment>
<evidence type="ECO:0000256" key="4">
    <source>
        <dbReference type="ARBA" id="ARBA00022692"/>
    </source>
</evidence>
<dbReference type="AlphaFoldDB" id="A0A540V9M1"/>
<sequence length="289" mass="30866">MELAVRKRRSPAADVVRRFARNRLAVAGLIIVVFLLFTAICAPLLAPMDPAQQHLADKRMPPGPKYWLGADEFGRDILSRLIYGSRVALYVACVAVAIALVFGVFIGLVAGFAGGLVDGVLMRCIDVLLSFPYLLLAIAVVSTLGTGVQNTTLAVGIWAMPAFARITRSQVLSVKNREYITAARSVGVPMVRLVWSHVLPNAIPPVVVFATLYMASAILLEAALSFLGLGVQPPDPSWGLMVASGRDFLRVAPHIATIPGVAIMLAVLGFNLMGDGLRDALDPTLRGQV</sequence>
<feature type="transmembrane region" description="Helical" evidence="7">
    <location>
        <begin position="120"/>
        <end position="141"/>
    </location>
</feature>
<dbReference type="InterPro" id="IPR025966">
    <property type="entry name" value="OppC_N"/>
</dbReference>
<feature type="transmembrane region" description="Helical" evidence="7">
    <location>
        <begin position="251"/>
        <end position="272"/>
    </location>
</feature>
<evidence type="ECO:0000256" key="1">
    <source>
        <dbReference type="ARBA" id="ARBA00004651"/>
    </source>
</evidence>
<dbReference type="InParanoid" id="A0A540V9M1"/>
<evidence type="ECO:0000313" key="9">
    <source>
        <dbReference type="EMBL" id="TQE93432.1"/>
    </source>
</evidence>
<feature type="transmembrane region" description="Helical" evidence="7">
    <location>
        <begin position="87"/>
        <end position="113"/>
    </location>
</feature>
<feature type="domain" description="ABC transmembrane type-1" evidence="8">
    <location>
        <begin position="85"/>
        <end position="274"/>
    </location>
</feature>
<accession>A0A540V9M1</accession>
<protein>
    <submittedName>
        <fullName evidence="9">ABC transporter permease</fullName>
    </submittedName>
</protein>
<keyword evidence="4 7" id="KW-0812">Transmembrane</keyword>
<dbReference type="InterPro" id="IPR000515">
    <property type="entry name" value="MetI-like"/>
</dbReference>
<keyword evidence="10" id="KW-1185">Reference proteome</keyword>
<reference evidence="9 10" key="1">
    <citation type="submission" date="2019-06" db="EMBL/GenBank/DDBJ databases">
        <title>Genome sequence of Litorilinea aerophila BAA-2444.</title>
        <authorList>
            <person name="Maclea K.S."/>
            <person name="Maurais E.G."/>
            <person name="Iannazzi L.C."/>
        </authorList>
    </citation>
    <scope>NUCLEOTIDE SEQUENCE [LARGE SCALE GENOMIC DNA]</scope>
    <source>
        <strain evidence="9 10">ATCC BAA-2444</strain>
    </source>
</reference>
<evidence type="ECO:0000256" key="7">
    <source>
        <dbReference type="RuleBase" id="RU363032"/>
    </source>
</evidence>
<dbReference type="SUPFAM" id="SSF161098">
    <property type="entry name" value="MetI-like"/>
    <property type="match status" value="1"/>
</dbReference>
<keyword evidence="5 7" id="KW-1133">Transmembrane helix</keyword>
<evidence type="ECO:0000256" key="6">
    <source>
        <dbReference type="ARBA" id="ARBA00023136"/>
    </source>
</evidence>
<keyword evidence="6 7" id="KW-0472">Membrane</keyword>
<gene>
    <name evidence="9" type="ORF">FKZ61_21425</name>
</gene>
<dbReference type="InterPro" id="IPR035906">
    <property type="entry name" value="MetI-like_sf"/>
</dbReference>
<dbReference type="InterPro" id="IPR050366">
    <property type="entry name" value="BP-dependent_transpt_permease"/>
</dbReference>
<dbReference type="CDD" id="cd06261">
    <property type="entry name" value="TM_PBP2"/>
    <property type="match status" value="1"/>
</dbReference>
<keyword evidence="2 7" id="KW-0813">Transport</keyword>
<dbReference type="PANTHER" id="PTHR43386">
    <property type="entry name" value="OLIGOPEPTIDE TRANSPORT SYSTEM PERMEASE PROTEIN APPC"/>
    <property type="match status" value="1"/>
</dbReference>
<dbReference type="EMBL" id="VIGC01000040">
    <property type="protein sequence ID" value="TQE93432.1"/>
    <property type="molecule type" value="Genomic_DNA"/>
</dbReference>
<comment type="similarity">
    <text evidence="7">Belongs to the binding-protein-dependent transport system permease family.</text>
</comment>
<evidence type="ECO:0000256" key="5">
    <source>
        <dbReference type="ARBA" id="ARBA00022989"/>
    </source>
</evidence>
<dbReference type="GO" id="GO:0005886">
    <property type="term" value="C:plasma membrane"/>
    <property type="evidence" value="ECO:0007669"/>
    <property type="project" value="UniProtKB-SubCell"/>
</dbReference>
<proteinExistence type="inferred from homology"/>
<dbReference type="PROSITE" id="PS50928">
    <property type="entry name" value="ABC_TM1"/>
    <property type="match status" value="1"/>
</dbReference>
<dbReference type="PANTHER" id="PTHR43386:SF1">
    <property type="entry name" value="D,D-DIPEPTIDE TRANSPORT SYSTEM PERMEASE PROTEIN DDPC-RELATED"/>
    <property type="match status" value="1"/>
</dbReference>
<evidence type="ECO:0000256" key="2">
    <source>
        <dbReference type="ARBA" id="ARBA00022448"/>
    </source>
</evidence>
<evidence type="ECO:0000313" key="10">
    <source>
        <dbReference type="Proteomes" id="UP000317371"/>
    </source>
</evidence>
<dbReference type="Pfam" id="PF00528">
    <property type="entry name" value="BPD_transp_1"/>
    <property type="match status" value="1"/>
</dbReference>
<evidence type="ECO:0000256" key="3">
    <source>
        <dbReference type="ARBA" id="ARBA00022475"/>
    </source>
</evidence>
<comment type="subcellular location">
    <subcellularLocation>
        <location evidence="1 7">Cell membrane</location>
        <topology evidence="1 7">Multi-pass membrane protein</topology>
    </subcellularLocation>
</comment>
<name>A0A540V9M1_9CHLR</name>
<evidence type="ECO:0000259" key="8">
    <source>
        <dbReference type="PROSITE" id="PS50928"/>
    </source>
</evidence>